<comment type="caution">
    <text evidence="2">The sequence shown here is derived from an EMBL/GenBank/DDBJ whole genome shotgun (WGS) entry which is preliminary data.</text>
</comment>
<keyword evidence="1" id="KW-0472">Membrane</keyword>
<dbReference type="RefSeq" id="WP_160063205.1">
    <property type="nucleotide sequence ID" value="NZ_WUYX01000019.1"/>
</dbReference>
<accession>A0A6B0VIM5</accession>
<reference evidence="2 3" key="1">
    <citation type="submission" date="2020-01" db="EMBL/GenBank/DDBJ databases">
        <title>Natronorubrum sp. JWXQ-INN 674 isolated from Inner Mongolia Autonomous Region of China.</title>
        <authorList>
            <person name="Xue Q."/>
        </authorList>
    </citation>
    <scope>NUCLEOTIDE SEQUENCE [LARGE SCALE GENOMIC DNA]</scope>
    <source>
        <strain evidence="2 3">JWXQ-INN-674</strain>
    </source>
</reference>
<feature type="transmembrane region" description="Helical" evidence="1">
    <location>
        <begin position="21"/>
        <end position="43"/>
    </location>
</feature>
<keyword evidence="1" id="KW-1133">Transmembrane helix</keyword>
<dbReference type="EMBL" id="WUYX01000019">
    <property type="protein sequence ID" value="MXV61374.1"/>
    <property type="molecule type" value="Genomic_DNA"/>
</dbReference>
<dbReference type="OrthoDB" id="169035at2157"/>
<dbReference type="Proteomes" id="UP000434101">
    <property type="component" value="Unassembled WGS sequence"/>
</dbReference>
<evidence type="ECO:0000313" key="3">
    <source>
        <dbReference type="Proteomes" id="UP000434101"/>
    </source>
</evidence>
<feature type="transmembrane region" description="Helical" evidence="1">
    <location>
        <begin position="144"/>
        <end position="173"/>
    </location>
</feature>
<organism evidence="2 3">
    <name type="scientific">Natronorubrum halalkaliphilum</name>
    <dbReference type="NCBI Taxonomy" id="2691917"/>
    <lineage>
        <taxon>Archaea</taxon>
        <taxon>Methanobacteriati</taxon>
        <taxon>Methanobacteriota</taxon>
        <taxon>Stenosarchaea group</taxon>
        <taxon>Halobacteria</taxon>
        <taxon>Halobacteriales</taxon>
        <taxon>Natrialbaceae</taxon>
        <taxon>Natronorubrum</taxon>
    </lineage>
</organism>
<gene>
    <name evidence="2" type="ORF">GS429_04705</name>
</gene>
<keyword evidence="3" id="KW-1185">Reference proteome</keyword>
<evidence type="ECO:0000256" key="1">
    <source>
        <dbReference type="SAM" id="Phobius"/>
    </source>
</evidence>
<evidence type="ECO:0000313" key="2">
    <source>
        <dbReference type="EMBL" id="MXV61374.1"/>
    </source>
</evidence>
<name>A0A6B0VIM5_9EURY</name>
<sequence length="197" mass="20169">MSGSLCRRFGPGRLPYASRRDVGGGIAMAATALLAIACWFGASGLLLATDTATAVTNATDLEFVVAFGALFAPFAVLTSFLLGTRCWRAIGRNESGTDPDPNPILGSLLGTCTAVGSMIGGSIGLGVVFAGLSLLSGTLALGEVAVVFFLTVVSAFLFAVVFAGWVIVPLGAFGGWYHERAKTATTERTRAIGSGKL</sequence>
<feature type="transmembrane region" description="Helical" evidence="1">
    <location>
        <begin position="63"/>
        <end position="83"/>
    </location>
</feature>
<feature type="transmembrane region" description="Helical" evidence="1">
    <location>
        <begin position="104"/>
        <end position="132"/>
    </location>
</feature>
<dbReference type="AlphaFoldDB" id="A0A6B0VIM5"/>
<keyword evidence="1" id="KW-0812">Transmembrane</keyword>
<protein>
    <submittedName>
        <fullName evidence="2">Uncharacterized protein</fullName>
    </submittedName>
</protein>
<proteinExistence type="predicted"/>